<gene>
    <name evidence="2" type="ORF">D7147_03825</name>
</gene>
<dbReference type="SUPFAM" id="SSF109604">
    <property type="entry name" value="HD-domain/PDEase-like"/>
    <property type="match status" value="1"/>
</dbReference>
<dbReference type="InterPro" id="IPR006674">
    <property type="entry name" value="HD_domain"/>
</dbReference>
<dbReference type="RefSeq" id="WP_120673996.1">
    <property type="nucleotide sequence ID" value="NZ_RAZS01000001.1"/>
</dbReference>
<dbReference type="Proteomes" id="UP000271548">
    <property type="component" value="Unassembled WGS sequence"/>
</dbReference>
<dbReference type="Gene3D" id="1.10.3210.10">
    <property type="entry name" value="Hypothetical protein af1432"/>
    <property type="match status" value="1"/>
</dbReference>
<feature type="domain" description="HD" evidence="1">
    <location>
        <begin position="31"/>
        <end position="119"/>
    </location>
</feature>
<comment type="caution">
    <text evidence="2">The sequence shown here is derived from an EMBL/GenBank/DDBJ whole genome shotgun (WGS) entry which is preliminary data.</text>
</comment>
<organism evidence="2 3">
    <name type="scientific">Micromonospora musae</name>
    <dbReference type="NCBI Taxonomy" id="1894970"/>
    <lineage>
        <taxon>Bacteria</taxon>
        <taxon>Bacillati</taxon>
        <taxon>Actinomycetota</taxon>
        <taxon>Actinomycetes</taxon>
        <taxon>Micromonosporales</taxon>
        <taxon>Micromonosporaceae</taxon>
        <taxon>Micromonospora</taxon>
    </lineage>
</organism>
<reference evidence="2 3" key="1">
    <citation type="submission" date="2018-09" db="EMBL/GenBank/DDBJ databases">
        <title>Micromonospora sp. nov. MS1-9, isolated from a root of Musa sp.</title>
        <authorList>
            <person name="Kuncharoen N."/>
            <person name="Kudo T."/>
            <person name="Ohkuma M."/>
            <person name="Yuki M."/>
            <person name="Tanasupawat S."/>
        </authorList>
    </citation>
    <scope>NUCLEOTIDE SEQUENCE [LARGE SCALE GENOMIC DNA]</scope>
    <source>
        <strain evidence="2 3">NGC1-4</strain>
    </source>
</reference>
<keyword evidence="3" id="KW-1185">Reference proteome</keyword>
<sequence length="193" mass="21376">MGADYSRYVNESPVQARRIAADLLLSSLPRRWRHVQGVAAKADRVGRVAVPHEVDLLTAAAWLHDIGYAPEIVDTGFHSLDGARWLLQMGFGIRIAALVAHHSCASYEADERGLGDVLAAEFPREESPTSDALWFADMTTGPDGQNLSPEERLAEIRERYGPAHLVARFWQKAEPALMEAVRRTEARLAAHPM</sequence>
<dbReference type="EMBL" id="RAZS01000001">
    <property type="protein sequence ID" value="RKN24322.1"/>
    <property type="molecule type" value="Genomic_DNA"/>
</dbReference>
<protein>
    <submittedName>
        <fullName evidence="2">HD domain-containing protein</fullName>
    </submittedName>
</protein>
<accession>A0ABX9RL02</accession>
<evidence type="ECO:0000313" key="2">
    <source>
        <dbReference type="EMBL" id="RKN24322.1"/>
    </source>
</evidence>
<proteinExistence type="predicted"/>
<name>A0ABX9RL02_9ACTN</name>
<evidence type="ECO:0000313" key="3">
    <source>
        <dbReference type="Proteomes" id="UP000271548"/>
    </source>
</evidence>
<dbReference type="Pfam" id="PF01966">
    <property type="entry name" value="HD"/>
    <property type="match status" value="1"/>
</dbReference>
<evidence type="ECO:0000259" key="1">
    <source>
        <dbReference type="Pfam" id="PF01966"/>
    </source>
</evidence>